<dbReference type="InterPro" id="IPR004089">
    <property type="entry name" value="MCPsignal_dom"/>
</dbReference>
<name>A0A4P6UVU4_9BACL</name>
<keyword evidence="5" id="KW-0812">Transmembrane</keyword>
<keyword evidence="5" id="KW-1133">Transmembrane helix</keyword>
<dbReference type="SMART" id="SM00283">
    <property type="entry name" value="MA"/>
    <property type="match status" value="1"/>
</dbReference>
<keyword evidence="4" id="KW-0175">Coiled coil</keyword>
<accession>A0A4P6UVU4</accession>
<dbReference type="RefSeq" id="WP_208650122.1">
    <property type="nucleotide sequence ID" value="NZ_CP036528.1"/>
</dbReference>
<dbReference type="PRINTS" id="PR00260">
    <property type="entry name" value="CHEMTRNSDUCR"/>
</dbReference>
<feature type="transmembrane region" description="Helical" evidence="5">
    <location>
        <begin position="47"/>
        <end position="67"/>
    </location>
</feature>
<keyword evidence="1 3" id="KW-0807">Transducer</keyword>
<evidence type="ECO:0000256" key="2">
    <source>
        <dbReference type="ARBA" id="ARBA00029447"/>
    </source>
</evidence>
<feature type="transmembrane region" description="Helical" evidence="5">
    <location>
        <begin position="148"/>
        <end position="165"/>
    </location>
</feature>
<organism evidence="7 8">
    <name type="scientific">Ureibacillus thermophilus</name>
    <dbReference type="NCBI Taxonomy" id="367743"/>
    <lineage>
        <taxon>Bacteria</taxon>
        <taxon>Bacillati</taxon>
        <taxon>Bacillota</taxon>
        <taxon>Bacilli</taxon>
        <taxon>Bacillales</taxon>
        <taxon>Caryophanaceae</taxon>
        <taxon>Ureibacillus</taxon>
    </lineage>
</organism>
<dbReference type="Gene3D" id="1.10.287.950">
    <property type="entry name" value="Methyl-accepting chemotaxis protein"/>
    <property type="match status" value="1"/>
</dbReference>
<comment type="similarity">
    <text evidence="2">Belongs to the methyl-accepting chemotaxis (MCP) protein family.</text>
</comment>
<protein>
    <recommendedName>
        <fullName evidence="6">Methyl-accepting transducer domain-containing protein</fullName>
    </recommendedName>
</protein>
<dbReference type="Proteomes" id="UP000291151">
    <property type="component" value="Chromosome"/>
</dbReference>
<sequence>MEEKQLQENRNTIFDVQKVHKLNFMITCLIVILISISYTIIKGLDESFIYIASGLVVVGCVLLNYFLKLPYVLKAVLFSALPGTVIYSLFIIDGFAINKHYLLFTTIIMAAVYFDRKILMIYGMFVHFYIISLYIIAPQNILGEDYSFSYFIVLFFTYTLILFMLNQLNTWGGQLIAESQKRAEEATRLLQESKEIILKIEQSAQSLGTQTHDVKNTSDSLKAVSETILNSAQQIAVSIQHETDSIFQMNEVMQNSQSELSQAVHLSQEAMQLSQTVNEQLSKNAQNVEEVSKHMNVLSNSMNMTVHTMDELQHSLQTVNELLNSIKNIADQTNLLALNAAIEAARAGEHGKGFAVVAEEVRKLAEESAQAASKITEVTSDLFAKSSAAQEQSLHGQTVTIEGQNLLREIVDVFYQVKQSSDISNTNMKESVFAIEKVNSQFEKLLREVNKLSEMSEQNSAETEEIVNSIYEENKLLEAIVDATAKLRQLNDELIAMTK</sequence>
<feature type="transmembrane region" description="Helical" evidence="5">
    <location>
        <begin position="21"/>
        <end position="41"/>
    </location>
</feature>
<evidence type="ECO:0000259" key="6">
    <source>
        <dbReference type="PROSITE" id="PS50111"/>
    </source>
</evidence>
<dbReference type="GO" id="GO:0007165">
    <property type="term" value="P:signal transduction"/>
    <property type="evidence" value="ECO:0007669"/>
    <property type="project" value="UniProtKB-KW"/>
</dbReference>
<keyword evidence="8" id="KW-1185">Reference proteome</keyword>
<gene>
    <name evidence="7" type="ORF">DKZ56_11505</name>
</gene>
<evidence type="ECO:0000256" key="3">
    <source>
        <dbReference type="PROSITE-ProRule" id="PRU00284"/>
    </source>
</evidence>
<proteinExistence type="inferred from homology"/>
<dbReference type="GO" id="GO:0016020">
    <property type="term" value="C:membrane"/>
    <property type="evidence" value="ECO:0007669"/>
    <property type="project" value="InterPro"/>
</dbReference>
<dbReference type="EMBL" id="CP036528">
    <property type="protein sequence ID" value="QBK26431.1"/>
    <property type="molecule type" value="Genomic_DNA"/>
</dbReference>
<reference evidence="7 8" key="1">
    <citation type="submission" date="2019-02" db="EMBL/GenBank/DDBJ databases">
        <title>Ureibacillus thermophilus.</title>
        <authorList>
            <person name="Sunny J.S."/>
            <person name="Natarajan A."/>
            <person name="Saleena L.M."/>
        </authorList>
    </citation>
    <scope>NUCLEOTIDE SEQUENCE [LARGE SCALE GENOMIC DNA]</scope>
    <source>
        <strain evidence="7 8">LM102</strain>
    </source>
</reference>
<dbReference type="Pfam" id="PF00015">
    <property type="entry name" value="MCPsignal"/>
    <property type="match status" value="1"/>
</dbReference>
<keyword evidence="5" id="KW-0472">Membrane</keyword>
<feature type="transmembrane region" description="Helical" evidence="5">
    <location>
        <begin position="119"/>
        <end position="136"/>
    </location>
</feature>
<evidence type="ECO:0000256" key="1">
    <source>
        <dbReference type="ARBA" id="ARBA00023224"/>
    </source>
</evidence>
<feature type="coiled-coil region" evidence="4">
    <location>
        <begin position="435"/>
        <end position="493"/>
    </location>
</feature>
<evidence type="ECO:0000313" key="8">
    <source>
        <dbReference type="Proteomes" id="UP000291151"/>
    </source>
</evidence>
<dbReference type="InterPro" id="IPR004090">
    <property type="entry name" value="Chemotax_Me-accpt_rcpt"/>
</dbReference>
<dbReference type="PANTHER" id="PTHR32089:SF112">
    <property type="entry name" value="LYSOZYME-LIKE PROTEIN-RELATED"/>
    <property type="match status" value="1"/>
</dbReference>
<evidence type="ECO:0000256" key="5">
    <source>
        <dbReference type="SAM" id="Phobius"/>
    </source>
</evidence>
<dbReference type="GO" id="GO:0006935">
    <property type="term" value="P:chemotaxis"/>
    <property type="evidence" value="ECO:0007669"/>
    <property type="project" value="InterPro"/>
</dbReference>
<dbReference type="PROSITE" id="PS50111">
    <property type="entry name" value="CHEMOTAXIS_TRANSDUC_2"/>
    <property type="match status" value="1"/>
</dbReference>
<dbReference type="GO" id="GO:0004888">
    <property type="term" value="F:transmembrane signaling receptor activity"/>
    <property type="evidence" value="ECO:0007669"/>
    <property type="project" value="InterPro"/>
</dbReference>
<dbReference type="PANTHER" id="PTHR32089">
    <property type="entry name" value="METHYL-ACCEPTING CHEMOTAXIS PROTEIN MCPB"/>
    <property type="match status" value="1"/>
</dbReference>
<evidence type="ECO:0000256" key="4">
    <source>
        <dbReference type="SAM" id="Coils"/>
    </source>
</evidence>
<dbReference type="SUPFAM" id="SSF58104">
    <property type="entry name" value="Methyl-accepting chemotaxis protein (MCP) signaling domain"/>
    <property type="match status" value="1"/>
</dbReference>
<dbReference type="AlphaFoldDB" id="A0A4P6UVU4"/>
<dbReference type="KEGG" id="uth:DKZ56_11505"/>
<feature type="transmembrane region" description="Helical" evidence="5">
    <location>
        <begin position="72"/>
        <end position="92"/>
    </location>
</feature>
<feature type="domain" description="Methyl-accepting transducer" evidence="6">
    <location>
        <begin position="217"/>
        <end position="474"/>
    </location>
</feature>
<evidence type="ECO:0000313" key="7">
    <source>
        <dbReference type="EMBL" id="QBK26431.1"/>
    </source>
</evidence>